<evidence type="ECO:0000313" key="2">
    <source>
        <dbReference type="EMBL" id="ORC88708.1"/>
    </source>
</evidence>
<keyword evidence="1" id="KW-0472">Membrane</keyword>
<dbReference type="InterPro" id="IPR036259">
    <property type="entry name" value="MFS_trans_sf"/>
</dbReference>
<dbReference type="EMBL" id="NBCO01000015">
    <property type="protein sequence ID" value="ORC88708.1"/>
    <property type="molecule type" value="Genomic_DNA"/>
</dbReference>
<dbReference type="VEuPathDB" id="TriTrypDB:TM35_000151390"/>
<reference evidence="2 3" key="1">
    <citation type="submission" date="2017-03" db="EMBL/GenBank/DDBJ databases">
        <title>An alternative strategy for trypanosome survival in the mammalian bloodstream revealed through genome and transcriptome analysis of the ubiquitous bovine parasite Trypanosoma (Megatrypanum) theileri.</title>
        <authorList>
            <person name="Kelly S."/>
            <person name="Ivens A."/>
            <person name="Mott A."/>
            <person name="O'Neill E."/>
            <person name="Emms D."/>
            <person name="Macleod O."/>
            <person name="Voorheis P."/>
            <person name="Matthews J."/>
            <person name="Matthews K."/>
            <person name="Carrington M."/>
        </authorList>
    </citation>
    <scope>NUCLEOTIDE SEQUENCE [LARGE SCALE GENOMIC DNA]</scope>
    <source>
        <strain evidence="2">Edinburgh</strain>
    </source>
</reference>
<evidence type="ECO:0000256" key="1">
    <source>
        <dbReference type="SAM" id="Phobius"/>
    </source>
</evidence>
<sequence length="188" mass="20625">MALFTSRRNILLTVCSIFLFVGAAVALTYGIKFLADSSVEVDIARRNSFRMLGIFLVVIGVVALVAILLILWVCCCYDRRAPFWLFVFGLVMTDVVLIAGIAVMLMFGITAVIKPEGKTLSGAVLISFSFLFLAAVIAIPILFSCRRKRESQELKAEAEAEERNLMAVRTVTEDAKPLVPSNDGKTLV</sequence>
<feature type="transmembrane region" description="Helical" evidence="1">
    <location>
        <begin position="85"/>
        <end position="113"/>
    </location>
</feature>
<dbReference type="Proteomes" id="UP000192257">
    <property type="component" value="Unassembled WGS sequence"/>
</dbReference>
<feature type="transmembrane region" description="Helical" evidence="1">
    <location>
        <begin position="50"/>
        <end position="73"/>
    </location>
</feature>
<keyword evidence="1" id="KW-1133">Transmembrane helix</keyword>
<evidence type="ECO:0008006" key="4">
    <source>
        <dbReference type="Google" id="ProtNLM"/>
    </source>
</evidence>
<proteinExistence type="predicted"/>
<dbReference type="RefSeq" id="XP_028882774.1">
    <property type="nucleotide sequence ID" value="XM_029025791.1"/>
</dbReference>
<feature type="transmembrane region" description="Helical" evidence="1">
    <location>
        <begin position="119"/>
        <end position="143"/>
    </location>
</feature>
<accession>A0A1X0NVZ3</accession>
<name>A0A1X0NVZ3_9TRYP</name>
<dbReference type="SUPFAM" id="SSF103473">
    <property type="entry name" value="MFS general substrate transporter"/>
    <property type="match status" value="1"/>
</dbReference>
<dbReference type="GeneID" id="39985571"/>
<keyword evidence="3" id="KW-1185">Reference proteome</keyword>
<organism evidence="2 3">
    <name type="scientific">Trypanosoma theileri</name>
    <dbReference type="NCBI Taxonomy" id="67003"/>
    <lineage>
        <taxon>Eukaryota</taxon>
        <taxon>Discoba</taxon>
        <taxon>Euglenozoa</taxon>
        <taxon>Kinetoplastea</taxon>
        <taxon>Metakinetoplastina</taxon>
        <taxon>Trypanosomatida</taxon>
        <taxon>Trypanosomatidae</taxon>
        <taxon>Trypanosoma</taxon>
    </lineage>
</organism>
<dbReference type="AlphaFoldDB" id="A0A1X0NVZ3"/>
<evidence type="ECO:0000313" key="3">
    <source>
        <dbReference type="Proteomes" id="UP000192257"/>
    </source>
</evidence>
<protein>
    <recommendedName>
        <fullName evidence="4">Transmembrane protein</fullName>
    </recommendedName>
</protein>
<gene>
    <name evidence="2" type="ORF">TM35_000151390</name>
</gene>
<keyword evidence="1" id="KW-0812">Transmembrane</keyword>
<comment type="caution">
    <text evidence="2">The sequence shown here is derived from an EMBL/GenBank/DDBJ whole genome shotgun (WGS) entry which is preliminary data.</text>
</comment>